<comment type="caution">
    <text evidence="1">The sequence shown here is derived from an EMBL/GenBank/DDBJ whole genome shotgun (WGS) entry which is preliminary data.</text>
</comment>
<gene>
    <name evidence="1" type="ORF">mMyoMyo1_006815</name>
</gene>
<name>A0A7J7YDA6_MYOMY</name>
<dbReference type="AlphaFoldDB" id="A0A7J7YDA6"/>
<sequence length="144" mass="16811">MAATILVQKLNLHKQKLLKQVDFLNWQVNDQNLHKLHVLWSYQLQRYKDYTCYHQLSRSVHELAWLLHNLPKCNLFHTRALATLLDKLYDLGLVLTRSLLARALRRLSGPHPSATASCPLCSLSCKWSSLFRLPWPSRSRAKCH</sequence>
<keyword evidence="2" id="KW-1185">Reference proteome</keyword>
<reference evidence="1 2" key="1">
    <citation type="journal article" date="2020" name="Nature">
        <title>Six reference-quality genomes reveal evolution of bat adaptations.</title>
        <authorList>
            <person name="Jebb D."/>
            <person name="Huang Z."/>
            <person name="Pippel M."/>
            <person name="Hughes G.M."/>
            <person name="Lavrichenko K."/>
            <person name="Devanna P."/>
            <person name="Winkler S."/>
            <person name="Jermiin L.S."/>
            <person name="Skirmuntt E.C."/>
            <person name="Katzourakis A."/>
            <person name="Burkitt-Gray L."/>
            <person name="Ray D.A."/>
            <person name="Sullivan K.A.M."/>
            <person name="Roscito J.G."/>
            <person name="Kirilenko B.M."/>
            <person name="Davalos L.M."/>
            <person name="Corthals A.P."/>
            <person name="Power M.L."/>
            <person name="Jones G."/>
            <person name="Ransome R.D."/>
            <person name="Dechmann D.K.N."/>
            <person name="Locatelli A.G."/>
            <person name="Puechmaille S.J."/>
            <person name="Fedrigo O."/>
            <person name="Jarvis E.D."/>
            <person name="Hiller M."/>
            <person name="Vernes S.C."/>
            <person name="Myers E.W."/>
            <person name="Teeling E.C."/>
        </authorList>
    </citation>
    <scope>NUCLEOTIDE SEQUENCE [LARGE SCALE GENOMIC DNA]</scope>
    <source>
        <strain evidence="1">MMyoMyo1</strain>
        <tissue evidence="1">Flight muscle</tissue>
    </source>
</reference>
<evidence type="ECO:0000313" key="1">
    <source>
        <dbReference type="EMBL" id="KAF6359909.1"/>
    </source>
</evidence>
<dbReference type="Proteomes" id="UP000527355">
    <property type="component" value="Unassembled WGS sequence"/>
</dbReference>
<protein>
    <submittedName>
        <fullName evidence="1">Uncharacterized protein</fullName>
    </submittedName>
</protein>
<dbReference type="VEuPathDB" id="HostDB:GeneID_118676187"/>
<accession>A0A7J7YDA6</accession>
<proteinExistence type="predicted"/>
<organism evidence="1 2">
    <name type="scientific">Myotis myotis</name>
    <name type="common">Greater mouse-eared bat</name>
    <name type="synonym">Vespertilio myotis</name>
    <dbReference type="NCBI Taxonomy" id="51298"/>
    <lineage>
        <taxon>Eukaryota</taxon>
        <taxon>Metazoa</taxon>
        <taxon>Chordata</taxon>
        <taxon>Craniata</taxon>
        <taxon>Vertebrata</taxon>
        <taxon>Euteleostomi</taxon>
        <taxon>Mammalia</taxon>
        <taxon>Eutheria</taxon>
        <taxon>Laurasiatheria</taxon>
        <taxon>Chiroptera</taxon>
        <taxon>Yangochiroptera</taxon>
        <taxon>Vespertilionidae</taxon>
        <taxon>Myotis</taxon>
    </lineage>
</organism>
<evidence type="ECO:0000313" key="2">
    <source>
        <dbReference type="Proteomes" id="UP000527355"/>
    </source>
</evidence>
<dbReference type="EMBL" id="JABWUV010000004">
    <property type="protein sequence ID" value="KAF6359909.1"/>
    <property type="molecule type" value="Genomic_DNA"/>
</dbReference>